<dbReference type="PROSITE" id="PS50014">
    <property type="entry name" value="BROMODOMAIN_2"/>
    <property type="match status" value="2"/>
</dbReference>
<evidence type="ECO:0000256" key="2">
    <source>
        <dbReference type="ARBA" id="ARBA00022737"/>
    </source>
</evidence>
<comment type="caution">
    <text evidence="11">The sequence shown here is derived from an EMBL/GenBank/DDBJ whole genome shotgun (WGS) entry which is preliminary data.</text>
</comment>
<keyword evidence="6" id="KW-0804">Transcription</keyword>
<feature type="compositionally biased region" description="Pro residues" evidence="9">
    <location>
        <begin position="501"/>
        <end position="514"/>
    </location>
</feature>
<keyword evidence="5 8" id="KW-0103">Bromodomain</keyword>
<feature type="compositionally biased region" description="Pro residues" evidence="9">
    <location>
        <begin position="443"/>
        <end position="453"/>
    </location>
</feature>
<evidence type="ECO:0000259" key="10">
    <source>
        <dbReference type="PROSITE" id="PS50014"/>
    </source>
</evidence>
<evidence type="ECO:0000256" key="7">
    <source>
        <dbReference type="ARBA" id="ARBA00023242"/>
    </source>
</evidence>
<protein>
    <recommendedName>
        <fullName evidence="10">Bromo domain-containing protein</fullName>
    </recommendedName>
</protein>
<feature type="compositionally biased region" description="Low complexity" evidence="9">
    <location>
        <begin position="515"/>
        <end position="529"/>
    </location>
</feature>
<feature type="compositionally biased region" description="Acidic residues" evidence="9">
    <location>
        <begin position="203"/>
        <end position="217"/>
    </location>
</feature>
<evidence type="ECO:0000313" key="12">
    <source>
        <dbReference type="Proteomes" id="UP000770015"/>
    </source>
</evidence>
<feature type="compositionally biased region" description="Polar residues" evidence="9">
    <location>
        <begin position="234"/>
        <end position="250"/>
    </location>
</feature>
<dbReference type="PANTHER" id="PTHR16062">
    <property type="entry name" value="SWI/SNF-RELATED"/>
    <property type="match status" value="1"/>
</dbReference>
<dbReference type="GO" id="GO:0016586">
    <property type="term" value="C:RSC-type complex"/>
    <property type="evidence" value="ECO:0007669"/>
    <property type="project" value="InterPro"/>
</dbReference>
<feature type="region of interest" description="Disordered" evidence="9">
    <location>
        <begin position="397"/>
        <end position="544"/>
    </location>
</feature>
<dbReference type="Pfam" id="PF00439">
    <property type="entry name" value="Bromodomain"/>
    <property type="match status" value="2"/>
</dbReference>
<accession>A0A9P8VK81</accession>
<dbReference type="OrthoDB" id="6017at2759"/>
<feature type="compositionally biased region" description="Polar residues" evidence="9">
    <location>
        <begin position="420"/>
        <end position="442"/>
    </location>
</feature>
<dbReference type="GO" id="GO:0003682">
    <property type="term" value="F:chromatin binding"/>
    <property type="evidence" value="ECO:0007669"/>
    <property type="project" value="TreeGrafter"/>
</dbReference>
<keyword evidence="3" id="KW-0156">Chromatin regulator</keyword>
<dbReference type="InterPro" id="IPR036427">
    <property type="entry name" value="Bromodomain-like_sf"/>
</dbReference>
<dbReference type="Gene3D" id="1.20.920.10">
    <property type="entry name" value="Bromodomain-like"/>
    <property type="match status" value="2"/>
</dbReference>
<keyword evidence="4" id="KW-0805">Transcription regulation</keyword>
<comment type="subcellular location">
    <subcellularLocation>
        <location evidence="1">Nucleus</location>
    </subcellularLocation>
</comment>
<keyword evidence="7" id="KW-0539">Nucleus</keyword>
<dbReference type="AlphaFoldDB" id="A0A9P8VK81"/>
<name>A0A9P8VK81_9PEZI</name>
<feature type="compositionally biased region" description="Low complexity" evidence="9">
    <location>
        <begin position="171"/>
        <end position="191"/>
    </location>
</feature>
<evidence type="ECO:0000313" key="11">
    <source>
        <dbReference type="EMBL" id="KAH6692666.1"/>
    </source>
</evidence>
<feature type="compositionally biased region" description="Pro residues" evidence="9">
    <location>
        <begin position="530"/>
        <end position="541"/>
    </location>
</feature>
<evidence type="ECO:0000256" key="5">
    <source>
        <dbReference type="ARBA" id="ARBA00023117"/>
    </source>
</evidence>
<dbReference type="GO" id="GO:0006368">
    <property type="term" value="P:transcription elongation by RNA polymerase II"/>
    <property type="evidence" value="ECO:0007669"/>
    <property type="project" value="TreeGrafter"/>
</dbReference>
<feature type="domain" description="Bromo" evidence="10">
    <location>
        <begin position="60"/>
        <end position="130"/>
    </location>
</feature>
<dbReference type="InterPro" id="IPR037382">
    <property type="entry name" value="Rsc/polybromo"/>
</dbReference>
<dbReference type="SMART" id="SM00297">
    <property type="entry name" value="BROMO"/>
    <property type="match status" value="2"/>
</dbReference>
<evidence type="ECO:0000256" key="8">
    <source>
        <dbReference type="PROSITE-ProRule" id="PRU00035"/>
    </source>
</evidence>
<dbReference type="SUPFAM" id="SSF47370">
    <property type="entry name" value="Bromodomain"/>
    <property type="match status" value="2"/>
</dbReference>
<dbReference type="EMBL" id="JAGSXJ010000004">
    <property type="protein sequence ID" value="KAH6692666.1"/>
    <property type="molecule type" value="Genomic_DNA"/>
</dbReference>
<dbReference type="PANTHER" id="PTHR16062:SF19">
    <property type="entry name" value="PROTEIN POLYBROMO-1"/>
    <property type="match status" value="1"/>
</dbReference>
<dbReference type="Pfam" id="PF22994">
    <property type="entry name" value="RSC4_Ig_like"/>
    <property type="match status" value="1"/>
</dbReference>
<evidence type="ECO:0000256" key="4">
    <source>
        <dbReference type="ARBA" id="ARBA00023015"/>
    </source>
</evidence>
<feature type="compositionally biased region" description="Polar residues" evidence="9">
    <location>
        <begin position="485"/>
        <end position="497"/>
    </location>
</feature>
<feature type="region of interest" description="Disordered" evidence="9">
    <location>
        <begin position="1"/>
        <end position="23"/>
    </location>
</feature>
<dbReference type="InterPro" id="IPR054551">
    <property type="entry name" value="RSC4_Ig-like"/>
</dbReference>
<proteinExistence type="predicted"/>
<evidence type="ECO:0000256" key="1">
    <source>
        <dbReference type="ARBA" id="ARBA00004123"/>
    </source>
</evidence>
<evidence type="ECO:0000256" key="3">
    <source>
        <dbReference type="ARBA" id="ARBA00022853"/>
    </source>
</evidence>
<feature type="region of interest" description="Disordered" evidence="9">
    <location>
        <begin position="147"/>
        <end position="257"/>
    </location>
</feature>
<dbReference type="GO" id="GO:0006338">
    <property type="term" value="P:chromatin remodeling"/>
    <property type="evidence" value="ECO:0007669"/>
    <property type="project" value="InterPro"/>
</dbReference>
<keyword evidence="12" id="KW-1185">Reference proteome</keyword>
<reference evidence="11" key="1">
    <citation type="journal article" date="2021" name="Nat. Commun.">
        <title>Genetic determinants of endophytism in the Arabidopsis root mycobiome.</title>
        <authorList>
            <person name="Mesny F."/>
            <person name="Miyauchi S."/>
            <person name="Thiergart T."/>
            <person name="Pickel B."/>
            <person name="Atanasova L."/>
            <person name="Karlsson M."/>
            <person name="Huettel B."/>
            <person name="Barry K.W."/>
            <person name="Haridas S."/>
            <person name="Chen C."/>
            <person name="Bauer D."/>
            <person name="Andreopoulos W."/>
            <person name="Pangilinan J."/>
            <person name="LaButti K."/>
            <person name="Riley R."/>
            <person name="Lipzen A."/>
            <person name="Clum A."/>
            <person name="Drula E."/>
            <person name="Henrissat B."/>
            <person name="Kohler A."/>
            <person name="Grigoriev I.V."/>
            <person name="Martin F.M."/>
            <person name="Hacquard S."/>
        </authorList>
    </citation>
    <scope>NUCLEOTIDE SEQUENCE</scope>
    <source>
        <strain evidence="11">MPI-SDFR-AT-0117</strain>
    </source>
</reference>
<evidence type="ECO:0000256" key="6">
    <source>
        <dbReference type="ARBA" id="ARBA00023163"/>
    </source>
</evidence>
<feature type="compositionally biased region" description="Polar residues" evidence="9">
    <location>
        <begin position="463"/>
        <end position="476"/>
    </location>
</feature>
<dbReference type="CDD" id="cd04369">
    <property type="entry name" value="Bromodomain"/>
    <property type="match status" value="2"/>
</dbReference>
<feature type="domain" description="Bromo" evidence="10">
    <location>
        <begin position="283"/>
        <end position="365"/>
    </location>
</feature>
<keyword evidence="2" id="KW-0677">Repeat</keyword>
<sequence length="694" mass="76418">MDNKRKASVGNGSATQEVDERNAKRARLGEHILKHGETLASTTELGLLFLDQIRRTADKSGRKVAGYFETLPPRETNADYYQKTKMPISLEMVEQKLKAEEFSNLSEVESYFKRMVSNAKEYYPRGSANFDDAERVRKALSNFMTRTNPAYRDGSNYSAVPTPLPADEPVSRPVSTPTPVAPTRLRLSSSRSKLHKQEKPEDKADDAEADDASEEKEEPVSRRTSIILRRGTARQPNSRASETPAVSTPVSRGAAKPRATDVYENVPYKGLSFQEAQEKICEELLRNRDEFEDFYQLPPRTLKDYYQHIKKPMSISSIRKQTRGEHGHKGASFVSDFKSWASFEDAIALLWENAYFYNDDDSDIFQVARQLEAFTKAEIKKAKAVVAEPVQTKIKLKVSSDQPAPSGKKITIHVAGRGGSTDSPAPATGQSWLSRNSEQPTPSGTPRPAPVPATAPVMDRVRSTGSGVSPAPSSLNGIKKEETARNSPAPTHTTKVNGSAPAPPAPSGVPPPAATPAAPASTARFEPSDQPAPLPLQPPKPTYETHYRAAGKDASDALIKNVKIQTYPHGSTDKGFTFNMLPSDRETNPSVTVQVPANHLRVQITPTVSSILTEQQRQYRLFVIINRHTLYPQEPSQGQLLPPNTSVFDAQLQSGIVNIIEVHIVAALPKSERTPTGKDHELEVFTLLTNVVRN</sequence>
<dbReference type="InterPro" id="IPR001487">
    <property type="entry name" value="Bromodomain"/>
</dbReference>
<gene>
    <name evidence="11" type="ORF">F5X68DRAFT_60162</name>
</gene>
<organism evidence="11 12">
    <name type="scientific">Plectosphaerella plurivora</name>
    <dbReference type="NCBI Taxonomy" id="936078"/>
    <lineage>
        <taxon>Eukaryota</taxon>
        <taxon>Fungi</taxon>
        <taxon>Dikarya</taxon>
        <taxon>Ascomycota</taxon>
        <taxon>Pezizomycotina</taxon>
        <taxon>Sordariomycetes</taxon>
        <taxon>Hypocreomycetidae</taxon>
        <taxon>Glomerellales</taxon>
        <taxon>Plectosphaerellaceae</taxon>
        <taxon>Plectosphaerella</taxon>
    </lineage>
</organism>
<evidence type="ECO:0000256" key="9">
    <source>
        <dbReference type="SAM" id="MobiDB-lite"/>
    </source>
</evidence>
<dbReference type="PRINTS" id="PR00503">
    <property type="entry name" value="BROMODOMAIN"/>
</dbReference>
<dbReference type="Proteomes" id="UP000770015">
    <property type="component" value="Unassembled WGS sequence"/>
</dbReference>